<gene>
    <name evidence="1" type="ORF">MCB1EB_1396</name>
</gene>
<proteinExistence type="predicted"/>
<dbReference type="KEGG" id="mcys:MCB1EB_1396"/>
<organism evidence="1 2">
    <name type="scientific">Mycoavidus cysteinexigens</name>
    <dbReference type="NCBI Taxonomy" id="1553431"/>
    <lineage>
        <taxon>Bacteria</taxon>
        <taxon>Pseudomonadati</taxon>
        <taxon>Pseudomonadota</taxon>
        <taxon>Betaproteobacteria</taxon>
        <taxon>Burkholderiales</taxon>
        <taxon>Burkholderiaceae</taxon>
        <taxon>Mycoavidus</taxon>
    </lineage>
</organism>
<dbReference type="RefSeq" id="WP_045361754.1">
    <property type="nucleotide sequence ID" value="NZ_AP018150.1"/>
</dbReference>
<name>A0A2Z6EVS6_9BURK</name>
<protein>
    <submittedName>
        <fullName evidence="1">RNA binding S1 domain protein</fullName>
    </submittedName>
</protein>
<dbReference type="Proteomes" id="UP000282597">
    <property type="component" value="Chromosome"/>
</dbReference>
<accession>A0A2Z6EVS6</accession>
<dbReference type="EMBL" id="AP018150">
    <property type="protein sequence ID" value="BBE09557.1"/>
    <property type="molecule type" value="Genomic_DNA"/>
</dbReference>
<reference evidence="1 2" key="1">
    <citation type="journal article" date="2018" name="Microbes Environ.">
        <title>Comparative Genomic Insights into Endofungal Lifestyles of Two Bacterial Endosymbionts, Mycoavidus cysteinexigens and Burkholderia rhizoxinica.</title>
        <authorList>
            <person name="Sharmin D."/>
            <person name="Guo Y."/>
            <person name="Nishizawa T."/>
            <person name="Ohshima S."/>
            <person name="Sato Y."/>
            <person name="Takashima Y."/>
            <person name="Narisawa K."/>
            <person name="Ohta H."/>
        </authorList>
    </citation>
    <scope>NUCLEOTIDE SEQUENCE [LARGE SCALE GENOMIC DNA]</scope>
    <source>
        <strain evidence="1 2">B1-EB</strain>
    </source>
</reference>
<keyword evidence="2" id="KW-1185">Reference proteome</keyword>
<sequence>MERTPASSASARSLVTLVEETSSLTDTPLSYSEKRIQKRIEKLQAEFTDLLDLSFGKPTPSISSNLAFTPTKIISDHVRPPDTAARPLKTIAEVRPLPPIPTSDASPPDLKRAGKLWPQWLSKLNLKKAVYALKQRAVKKEADDWASSIEYAIKPKQQLDANCLAPGQIDNVLLDLFPAAKKHETHQFLQSINTHLQKTQSPSNFLELGLIPVAYQLAQVCEGDLQQAKQVLERLTKKLEINPTGAQVASKIDELAWRCAQEMAHLKGTVLTALLRLQNLPREQTGMFNTGPAEVLTVYLQASYLLNELLGPRDSALINLNDLNTRSQLEQEPKADLALQALKSARLLDLSLSSEFPKKSLDRSQAAAFRLWQWGFRENQEGSELCRVRDRSYKAGTDWVERGDRHKKIRDEIAQTSIWSKRYWRARGKQIAKNLRNVANQDKTPYAPNDNPLFGIDQKQIQEYNNALIDACQLLYNEGMNRLNTRQISPTPRRDSERNLFLNTVLQVAQLEAWTEQSISSQTKQGFAHPQNYDLATRASRKIRKKATRLIESQASRLPATEIKAMLEMLEVKMVPLSRFRFFRSRSKHLKSAPFDLNALKKIGEDFFSNKNEKKFSDKYGLKNIQRNFNDRIQKIEKLAPFITPALDEITSETLHKQAQAFMEQHQTGNSRQTTSGGRRGINVALPIGLGVSIIPSLKASHSNQATYKIGSTESTRFFAFGASKQNAGYTGVNVVAGLPLIEEQPKLNIIGGIGAGGGPFGRWTKGYDAEISTRRPVPSRSQLSSEDSEREWRKNGEEMAKLYWESVKKATDAKDNLEYYASECFYKNPNIALSWQKIGQTELGFFSGVFMGSQLDVKQPIRLGGALTLFNETVLHDKRTVQSNQQQSEEKSRGWRNKTMLMQSTSLAPTGIPISKESDLTLSLRSKALLPSLILSSSRRGHLNVVHIEQDEQGIIPELTYRDVIHLKARDFEHHARQRWTNLPGQEALEGFLNTKIETPKAYPVSAERLLINPAIAAQLDECANLATVLKQKQKKHELKLVAQKDASHEKRSHLKAQIQQLTQRIQKLDDLAKTLIKAETSWVPSHLYSQLQGEDNHTPGLKYLVVVTPERSASGVSDIQRLPIPTFKNVTTSNPINQP</sequence>
<dbReference type="AlphaFoldDB" id="A0A2Z6EVS6"/>
<evidence type="ECO:0000313" key="1">
    <source>
        <dbReference type="EMBL" id="BBE09557.1"/>
    </source>
</evidence>
<evidence type="ECO:0000313" key="2">
    <source>
        <dbReference type="Proteomes" id="UP000282597"/>
    </source>
</evidence>